<organism evidence="1 2">
    <name type="scientific">Ancylostoma caninum</name>
    <name type="common">Dog hookworm</name>
    <dbReference type="NCBI Taxonomy" id="29170"/>
    <lineage>
        <taxon>Eukaryota</taxon>
        <taxon>Metazoa</taxon>
        <taxon>Ecdysozoa</taxon>
        <taxon>Nematoda</taxon>
        <taxon>Chromadorea</taxon>
        <taxon>Rhabditida</taxon>
        <taxon>Rhabditina</taxon>
        <taxon>Rhabditomorpha</taxon>
        <taxon>Strongyloidea</taxon>
        <taxon>Ancylostomatidae</taxon>
        <taxon>Ancylostomatinae</taxon>
        <taxon>Ancylostoma</taxon>
    </lineage>
</organism>
<comment type="caution">
    <text evidence="1">The sequence shown here is derived from an EMBL/GenBank/DDBJ whole genome shotgun (WGS) entry which is preliminary data.</text>
</comment>
<evidence type="ECO:0000313" key="1">
    <source>
        <dbReference type="EMBL" id="RCN42439.1"/>
    </source>
</evidence>
<sequence>MHVVLFREYGMSSCLGASLRTQNAEEDQPLTVITLAQRPVLRTWRLTPSGLVEIIEENRAQMGAFLDKPKTAKTNCSGQGNGLRYAMASMQGWRVDMEDAHVVEVRELLKFLFPYSYPQRWCSHCYGLS</sequence>
<reference evidence="1 2" key="1">
    <citation type="submission" date="2014-10" db="EMBL/GenBank/DDBJ databases">
        <title>Draft genome of the hookworm Ancylostoma caninum.</title>
        <authorList>
            <person name="Mitreva M."/>
        </authorList>
    </citation>
    <scope>NUCLEOTIDE SEQUENCE [LARGE SCALE GENOMIC DNA]</scope>
    <source>
        <strain evidence="1 2">Baltimore</strain>
    </source>
</reference>
<dbReference type="InterPro" id="IPR036457">
    <property type="entry name" value="PPM-type-like_dom_sf"/>
</dbReference>
<dbReference type="EMBL" id="JOJR01000194">
    <property type="protein sequence ID" value="RCN42439.1"/>
    <property type="molecule type" value="Genomic_DNA"/>
</dbReference>
<keyword evidence="2" id="KW-1185">Reference proteome</keyword>
<gene>
    <name evidence="1" type="ORF">ANCCAN_11588</name>
</gene>
<evidence type="ECO:0000313" key="2">
    <source>
        <dbReference type="Proteomes" id="UP000252519"/>
    </source>
</evidence>
<dbReference type="SUPFAM" id="SSF81606">
    <property type="entry name" value="PP2C-like"/>
    <property type="match status" value="1"/>
</dbReference>
<dbReference type="Proteomes" id="UP000252519">
    <property type="component" value="Unassembled WGS sequence"/>
</dbReference>
<dbReference type="AlphaFoldDB" id="A0A368GGQ5"/>
<dbReference type="STRING" id="29170.A0A368GGQ5"/>
<proteinExistence type="predicted"/>
<name>A0A368GGQ5_ANCCA</name>
<accession>A0A368GGQ5</accession>
<protein>
    <submittedName>
        <fullName evidence="1">Uncharacterized protein</fullName>
    </submittedName>
</protein>
<dbReference type="OrthoDB" id="5839753at2759"/>
<dbReference type="Gene3D" id="3.60.40.10">
    <property type="entry name" value="PPM-type phosphatase domain"/>
    <property type="match status" value="1"/>
</dbReference>